<dbReference type="Proteomes" id="UP001219518">
    <property type="component" value="Unassembled WGS sequence"/>
</dbReference>
<dbReference type="AlphaFoldDB" id="A0AAE1H422"/>
<sequence>MGVGMHLAPPLQSKMQKHTDVYHNDAASEGHQGDDLISDLARLLEQGMLSDVVLQAQGNQQGGVSGDKASRVELRAHKAVLVARSPVFQRLLMSDMVESRTSTVAVDFPAHIMELVLRYAYAGSVDLGAEDAKGGGGKQSREAEAVTAMALLAAADYYQMSGLKRQCEGRLLQRVGLVPEEVLQTMLLADRYGARALKEAALDVAADHLKPLRQLPEWADFARHNHELVVELMGVLVDKLVKARQAMTVQAVKLEKVQQAAAVQADKLEKAQQAMTVQADKLEKAQQTVAVQADKLEKAQQAMTVQADKLEKAQQAMTVQADKPEQARQVVDELKTLQVLLAGIKNLRQAIQLIQTSA</sequence>
<proteinExistence type="predicted"/>
<dbReference type="CDD" id="cd14733">
    <property type="entry name" value="BACK"/>
    <property type="match status" value="1"/>
</dbReference>
<dbReference type="Gene3D" id="3.30.710.10">
    <property type="entry name" value="Potassium Channel Kv1.1, Chain A"/>
    <property type="match status" value="1"/>
</dbReference>
<evidence type="ECO:0000313" key="3">
    <source>
        <dbReference type="EMBL" id="KAK3913831.1"/>
    </source>
</evidence>
<reference evidence="3" key="1">
    <citation type="submission" date="2021-07" db="EMBL/GenBank/DDBJ databases">
        <authorList>
            <person name="Catto M.A."/>
            <person name="Jacobson A."/>
            <person name="Kennedy G."/>
            <person name="Labadie P."/>
            <person name="Hunt B.G."/>
            <person name="Srinivasan R."/>
        </authorList>
    </citation>
    <scope>NUCLEOTIDE SEQUENCE</scope>
    <source>
        <strain evidence="3">PL_HMW_Pooled</strain>
        <tissue evidence="3">Head</tissue>
    </source>
</reference>
<dbReference type="CDD" id="cd18186">
    <property type="entry name" value="BTB_POZ_ZBTB_KLHL-like"/>
    <property type="match status" value="1"/>
</dbReference>
<keyword evidence="1" id="KW-0175">Coiled coil</keyword>
<feature type="coiled-coil region" evidence="1">
    <location>
        <begin position="254"/>
        <end position="316"/>
    </location>
</feature>
<gene>
    <name evidence="3" type="ORF">KUF71_023288</name>
</gene>
<keyword evidence="4" id="KW-1185">Reference proteome</keyword>
<dbReference type="InterPro" id="IPR000210">
    <property type="entry name" value="BTB/POZ_dom"/>
</dbReference>
<dbReference type="Pfam" id="PF00651">
    <property type="entry name" value="BTB"/>
    <property type="match status" value="1"/>
</dbReference>
<evidence type="ECO:0000259" key="2">
    <source>
        <dbReference type="PROSITE" id="PS50097"/>
    </source>
</evidence>
<feature type="domain" description="BTB" evidence="2">
    <location>
        <begin position="50"/>
        <end position="129"/>
    </location>
</feature>
<reference evidence="3" key="2">
    <citation type="journal article" date="2023" name="BMC Genomics">
        <title>Pest status, molecular evolution, and epigenetic factors derived from the genome assembly of Frankliniella fusca, a thysanopteran phytovirus vector.</title>
        <authorList>
            <person name="Catto M.A."/>
            <person name="Labadie P.E."/>
            <person name="Jacobson A.L."/>
            <person name="Kennedy G.G."/>
            <person name="Srinivasan R."/>
            <person name="Hunt B.G."/>
        </authorList>
    </citation>
    <scope>NUCLEOTIDE SEQUENCE</scope>
    <source>
        <strain evidence="3">PL_HMW_Pooled</strain>
    </source>
</reference>
<evidence type="ECO:0000313" key="4">
    <source>
        <dbReference type="Proteomes" id="UP001219518"/>
    </source>
</evidence>
<name>A0AAE1H422_9NEOP</name>
<dbReference type="SMART" id="SM00225">
    <property type="entry name" value="BTB"/>
    <property type="match status" value="1"/>
</dbReference>
<dbReference type="PROSITE" id="PS50097">
    <property type="entry name" value="BTB"/>
    <property type="match status" value="1"/>
</dbReference>
<accession>A0AAE1H422</accession>
<dbReference type="PANTHER" id="PTHR24413">
    <property type="entry name" value="SPECKLE-TYPE POZ PROTEIN"/>
    <property type="match status" value="1"/>
</dbReference>
<dbReference type="InterPro" id="IPR011333">
    <property type="entry name" value="SKP1/BTB/POZ_sf"/>
</dbReference>
<evidence type="ECO:0000256" key="1">
    <source>
        <dbReference type="SAM" id="Coils"/>
    </source>
</evidence>
<protein>
    <submittedName>
        <fullName evidence="3">Protein maternal effect lethal 26</fullName>
    </submittedName>
</protein>
<comment type="caution">
    <text evidence="3">The sequence shown here is derived from an EMBL/GenBank/DDBJ whole genome shotgun (WGS) entry which is preliminary data.</text>
</comment>
<organism evidence="3 4">
    <name type="scientific">Frankliniella fusca</name>
    <dbReference type="NCBI Taxonomy" id="407009"/>
    <lineage>
        <taxon>Eukaryota</taxon>
        <taxon>Metazoa</taxon>
        <taxon>Ecdysozoa</taxon>
        <taxon>Arthropoda</taxon>
        <taxon>Hexapoda</taxon>
        <taxon>Insecta</taxon>
        <taxon>Pterygota</taxon>
        <taxon>Neoptera</taxon>
        <taxon>Paraneoptera</taxon>
        <taxon>Thysanoptera</taxon>
        <taxon>Terebrantia</taxon>
        <taxon>Thripoidea</taxon>
        <taxon>Thripidae</taxon>
        <taxon>Frankliniella</taxon>
    </lineage>
</organism>
<dbReference type="EMBL" id="JAHWGI010000339">
    <property type="protein sequence ID" value="KAK3913831.1"/>
    <property type="molecule type" value="Genomic_DNA"/>
</dbReference>
<dbReference type="Gene3D" id="1.25.40.420">
    <property type="match status" value="1"/>
</dbReference>
<dbReference type="SUPFAM" id="SSF54695">
    <property type="entry name" value="POZ domain"/>
    <property type="match status" value="1"/>
</dbReference>